<dbReference type="EMBL" id="PDXF01000003">
    <property type="protein sequence ID" value="RYO08730.1"/>
    <property type="molecule type" value="Genomic_DNA"/>
</dbReference>
<name>A0ABY0GNI9_9PLEO</name>
<evidence type="ECO:0000256" key="1">
    <source>
        <dbReference type="SAM" id="MobiDB-lite"/>
    </source>
</evidence>
<feature type="compositionally biased region" description="Basic residues" evidence="1">
    <location>
        <begin position="653"/>
        <end position="664"/>
    </location>
</feature>
<protein>
    <submittedName>
        <fullName evidence="2">Uncharacterized protein</fullName>
    </submittedName>
</protein>
<accession>A0ABY0GNI9</accession>
<feature type="compositionally biased region" description="Acidic residues" evidence="1">
    <location>
        <begin position="1033"/>
        <end position="1042"/>
    </location>
</feature>
<evidence type="ECO:0000313" key="3">
    <source>
        <dbReference type="Proteomes" id="UP000293195"/>
    </source>
</evidence>
<feature type="compositionally biased region" description="Basic and acidic residues" evidence="1">
    <location>
        <begin position="1043"/>
        <end position="1055"/>
    </location>
</feature>
<evidence type="ECO:0000313" key="2">
    <source>
        <dbReference type="EMBL" id="RYO08730.1"/>
    </source>
</evidence>
<gene>
    <name evidence="2" type="ORF">AA0119_g1385</name>
</gene>
<dbReference type="Proteomes" id="UP000293195">
    <property type="component" value="Unassembled WGS sequence"/>
</dbReference>
<feature type="compositionally biased region" description="Basic and acidic residues" evidence="1">
    <location>
        <begin position="1023"/>
        <end position="1032"/>
    </location>
</feature>
<feature type="compositionally biased region" description="Acidic residues" evidence="1">
    <location>
        <begin position="1012"/>
        <end position="1022"/>
    </location>
</feature>
<proteinExistence type="predicted"/>
<sequence length="1079" mass="120557">MADPAPHSIGDQAGSQPHDYGGSYSQPAISDILALPSNRPRRNITDGDENESRFSLLPWGELPRSEYTTLKQLQDAVFSLLVGRLKRSHIASPLLVAESFKWALPTSLSDTKSWVSLLRNPLEISSQELHTLLNLTTVNSKTAATPDSTIFYIRSFEFTVDEFCTVLGLLMDASYDMNDKLFHWLELADSIEEAERTRTRWTVRYCGRTDGAAWSRHVGDLSASSGKSKTWFGRFLKATREEYPEIIDNVQIDVVTDATSSSTLSAASSDLREQLLISLFGLGVANAQAGGVDVISPFNEDDQDAFLKLQTNTSNLLKLLQPCLEDIEESIETYIDRAYKYTAKNPISTGADKRDFSDKLRRHLRDQATPAMLSVGCALLTSIASDIGQDDHDDSTFYESGRRSANIVNSCFDHLTHWEKPTGSAFKPGATRAMSKSGYLPFVDLFPWFKKDEADYPKAGELLLEYLRATKPLIVLTYGQLPSYHALASFKPLTIKSFFDTQRSTNVALGSDYYIQILGVPHLRTIGEDEDEEVVIIPCYHPGYLAQAGLPSVKATTLFFYVHQLVWFSMGMVLNLVQDTSRDWTRKELCGEIVLSLQKVLSTDHDFGRAFARVKQETIDATNAFAQGKVARRRIRNEGQPKAKSSRSVSPKKAIRKERKRNRKLQITNTSTSSGTAIGGYEIYVHATKLADAVAPRNDRDRHILSWKEPSFEDQSKGHQWTIGPLILPDGVLGDGSEKRFIYYTGEGLDIRSPNGESQGEIRPLHSGQSRNCTLPISALVVYAKLDEIEDQQFLEHWEDVTGVDIDEYLMNAVPTGMSNTDMLAGRYPAHFFDTTTRSLPVPALKSLHKASQDAYVTLVKKNCTPANPGDMLWLLSRFFQEICDPKDGISFNVASASESPASVYRLLARFCHTPTYQHHPHLRTLRAVAHLPELGITERILMSNIIVIALHTLAASTKKTTTITLKSASKTSKTGYASYKVKDLNEFHNNILAPFTAPQLKYDIEIIEESEETDQELDADEELGKRKHESDSDFEGDDEHDGDLGETRRPEKMARGSRSLGRDEEDGPVPDDVMLFDL</sequence>
<comment type="caution">
    <text evidence="2">The sequence shown here is derived from an EMBL/GenBank/DDBJ whole genome shotgun (WGS) entry which is preliminary data.</text>
</comment>
<feature type="region of interest" description="Disordered" evidence="1">
    <location>
        <begin position="1012"/>
        <end position="1079"/>
    </location>
</feature>
<feature type="region of interest" description="Disordered" evidence="1">
    <location>
        <begin position="1"/>
        <end position="26"/>
    </location>
</feature>
<feature type="region of interest" description="Disordered" evidence="1">
    <location>
        <begin position="636"/>
        <end position="671"/>
    </location>
</feature>
<keyword evidence="3" id="KW-1185">Reference proteome</keyword>
<reference evidence="3" key="1">
    <citation type="journal article" date="2019" name="bioRxiv">
        <title>Genomics, evolutionary history and diagnostics of the Alternaria alternata species group including apple and Asian pear pathotypes.</title>
        <authorList>
            <person name="Armitage A.D."/>
            <person name="Cockerton H.M."/>
            <person name="Sreenivasaprasad S."/>
            <person name="Woodhall J.W."/>
            <person name="Lane C.R."/>
            <person name="Harrison R.J."/>
            <person name="Clarkson J.P."/>
        </authorList>
    </citation>
    <scope>NUCLEOTIDE SEQUENCE [LARGE SCALE GENOMIC DNA]</scope>
    <source>
        <strain evidence="3">FERA 635</strain>
    </source>
</reference>
<organism evidence="2 3">
    <name type="scientific">Alternaria tenuissima</name>
    <dbReference type="NCBI Taxonomy" id="119927"/>
    <lineage>
        <taxon>Eukaryota</taxon>
        <taxon>Fungi</taxon>
        <taxon>Dikarya</taxon>
        <taxon>Ascomycota</taxon>
        <taxon>Pezizomycotina</taxon>
        <taxon>Dothideomycetes</taxon>
        <taxon>Pleosporomycetidae</taxon>
        <taxon>Pleosporales</taxon>
        <taxon>Pleosporineae</taxon>
        <taxon>Pleosporaceae</taxon>
        <taxon>Alternaria</taxon>
        <taxon>Alternaria sect. Alternaria</taxon>
        <taxon>Alternaria alternata complex</taxon>
    </lineage>
</organism>